<dbReference type="VEuPathDB" id="PlasmoDB:PGAL8A_00451300"/>
<dbReference type="GeneID" id="39733046"/>
<evidence type="ECO:0000313" key="3">
    <source>
        <dbReference type="Proteomes" id="UP000220797"/>
    </source>
</evidence>
<sequence length="88" mass="10488">MSRAKISMLKNVPIPSSFTINRNIRRFNMAENDRKIFFSFNLFSIFLFTLPILYISKVNYKLCEENEIIYNKLNNKELKITKSIFLNS</sequence>
<proteinExistence type="predicted"/>
<reference evidence="2" key="1">
    <citation type="submission" date="2015-04" db="EMBL/GenBank/DDBJ databases">
        <authorList>
            <consortium name="Pathogen Informatics"/>
        </authorList>
    </citation>
    <scope>NUCLEOTIDE SEQUENCE [LARGE SCALE GENOMIC DNA]</scope>
    <source>
        <strain evidence="2">8A</strain>
    </source>
</reference>
<keyword evidence="1" id="KW-0472">Membrane</keyword>
<evidence type="ECO:0000313" key="2">
    <source>
        <dbReference type="EMBL" id="CRG96933.1"/>
    </source>
</evidence>
<dbReference type="AlphaFoldDB" id="A0A1J1H0Y5"/>
<keyword evidence="3" id="KW-1185">Reference proteome</keyword>
<keyword evidence="1" id="KW-1133">Transmembrane helix</keyword>
<name>A0A1J1H0Y5_PLAGA</name>
<gene>
    <name evidence="2" type="ORF">PGAL8A_00451300</name>
</gene>
<keyword evidence="1" id="KW-0812">Transmembrane</keyword>
<dbReference type="Proteomes" id="UP000220797">
    <property type="component" value="Unassembled WGS sequence"/>
</dbReference>
<evidence type="ECO:0000256" key="1">
    <source>
        <dbReference type="SAM" id="Phobius"/>
    </source>
</evidence>
<organism evidence="2 3">
    <name type="scientific">Plasmodium gallinaceum</name>
    <dbReference type="NCBI Taxonomy" id="5849"/>
    <lineage>
        <taxon>Eukaryota</taxon>
        <taxon>Sar</taxon>
        <taxon>Alveolata</taxon>
        <taxon>Apicomplexa</taxon>
        <taxon>Aconoidasida</taxon>
        <taxon>Haemosporida</taxon>
        <taxon>Plasmodiidae</taxon>
        <taxon>Plasmodium</taxon>
        <taxon>Plasmodium (Haemamoeba)</taxon>
    </lineage>
</organism>
<dbReference type="EMBL" id="CVMV01000083">
    <property type="protein sequence ID" value="CRG96933.1"/>
    <property type="molecule type" value="Genomic_DNA"/>
</dbReference>
<protein>
    <submittedName>
        <fullName evidence="2">Uncharacterized protein</fullName>
    </submittedName>
</protein>
<comment type="caution">
    <text evidence="2">The sequence shown here is derived from an EMBL/GenBank/DDBJ whole genome shotgun (WGS) entry which is preliminary data.</text>
</comment>
<dbReference type="OrthoDB" id="415052at2759"/>
<dbReference type="RefSeq" id="XP_028529736.1">
    <property type="nucleotide sequence ID" value="XM_028673266.1"/>
</dbReference>
<accession>A0A1J1H0Y5</accession>
<feature type="transmembrane region" description="Helical" evidence="1">
    <location>
        <begin position="36"/>
        <end position="55"/>
    </location>
</feature>